<reference evidence="2" key="1">
    <citation type="submission" date="2016-10" db="EMBL/GenBank/DDBJ databases">
        <authorList>
            <person name="Varghese N."/>
            <person name="Submissions S."/>
        </authorList>
    </citation>
    <scope>NUCLEOTIDE SEQUENCE [LARGE SCALE GENOMIC DNA]</scope>
    <source>
        <strain evidence="2">DSM 22376</strain>
    </source>
</reference>
<gene>
    <name evidence="1" type="ORF">SAMN05443667_116116</name>
</gene>
<dbReference type="PROSITE" id="PS51257">
    <property type="entry name" value="PROKAR_LIPOPROTEIN"/>
    <property type="match status" value="1"/>
</dbReference>
<organism evidence="1 2">
    <name type="scientific">Flavobacterium gillisiae</name>
    <dbReference type="NCBI Taxonomy" id="150146"/>
    <lineage>
        <taxon>Bacteria</taxon>
        <taxon>Pseudomonadati</taxon>
        <taxon>Bacteroidota</taxon>
        <taxon>Flavobacteriia</taxon>
        <taxon>Flavobacteriales</taxon>
        <taxon>Flavobacteriaceae</taxon>
        <taxon>Flavobacterium</taxon>
    </lineage>
</organism>
<keyword evidence="2" id="KW-1185">Reference proteome</keyword>
<accession>A0A1H4G4M1</accession>
<dbReference type="AlphaFoldDB" id="A0A1H4G4M1"/>
<dbReference type="RefSeq" id="WP_091093591.1">
    <property type="nucleotide sequence ID" value="NZ_FNRD01000016.1"/>
</dbReference>
<evidence type="ECO:0000313" key="2">
    <source>
        <dbReference type="Proteomes" id="UP000198951"/>
    </source>
</evidence>
<dbReference type="Proteomes" id="UP000198951">
    <property type="component" value="Unassembled WGS sequence"/>
</dbReference>
<proteinExistence type="predicted"/>
<dbReference type="OrthoDB" id="1363151at2"/>
<dbReference type="EMBL" id="FNRD01000016">
    <property type="protein sequence ID" value="SEB04504.1"/>
    <property type="molecule type" value="Genomic_DNA"/>
</dbReference>
<protein>
    <submittedName>
        <fullName evidence="1">Uncharacterized protein</fullName>
    </submittedName>
</protein>
<evidence type="ECO:0000313" key="1">
    <source>
        <dbReference type="EMBL" id="SEB04504.1"/>
    </source>
</evidence>
<name>A0A1H4G4M1_9FLAO</name>
<sequence length="116" mass="13135">MKSKILILTVYLFLIIGCSPSKSELFKETDSFVESLQTTYESYGMLGGTEHIKTTSDGLYTITPIGRLINIKIQKVVENGEYEELKQNLKDHYEGNSKVNEVYICQAGTIMIDCRN</sequence>